<feature type="transmembrane region" description="Helical" evidence="1">
    <location>
        <begin position="7"/>
        <end position="29"/>
    </location>
</feature>
<keyword evidence="1" id="KW-1133">Transmembrane helix</keyword>
<keyword evidence="1" id="KW-0812">Transmembrane</keyword>
<protein>
    <recommendedName>
        <fullName evidence="4">DUF2306 domain-containing protein</fullName>
    </recommendedName>
</protein>
<sequence>MGNLLKITLYFHIAFGFTALLSGVLAILFTKGSKKHNLSGMLYYWCMIGIGITAFLIAIPKGNMFLLMIGGFSTYMTLTGRRYLQLRKQLKPTFSIVDRLFQGIALVTVFIPIVYFSLQSWSNLGGFIVVFAVFGSFLLSMVWVDMRASSKLETLPKKWFLSMHISRMMGAFIATFTAFLVINLHTDPVFIAWLLPTVVFTPLIIYFQRKFVKGKTGVVGIS</sequence>
<feature type="transmembrane region" description="Helical" evidence="1">
    <location>
        <begin position="124"/>
        <end position="144"/>
    </location>
</feature>
<feature type="transmembrane region" description="Helical" evidence="1">
    <location>
        <begin position="165"/>
        <end position="184"/>
    </location>
</feature>
<organism evidence="2 3">
    <name type="scientific">Belliella filtrata</name>
    <dbReference type="NCBI Taxonomy" id="2923435"/>
    <lineage>
        <taxon>Bacteria</taxon>
        <taxon>Pseudomonadati</taxon>
        <taxon>Bacteroidota</taxon>
        <taxon>Cytophagia</taxon>
        <taxon>Cytophagales</taxon>
        <taxon>Cyclobacteriaceae</taxon>
        <taxon>Belliella</taxon>
    </lineage>
</organism>
<dbReference type="EMBL" id="JAKZGP010000108">
    <property type="protein sequence ID" value="MCH7411739.1"/>
    <property type="molecule type" value="Genomic_DNA"/>
</dbReference>
<accession>A0ABS9V5P6</accession>
<reference evidence="2" key="1">
    <citation type="submission" date="2022-03" db="EMBL/GenBank/DDBJ databases">
        <title>De novo assembled genomes of Belliella spp. (Cyclobacteriaceae) strains.</title>
        <authorList>
            <person name="Szabo A."/>
            <person name="Korponai K."/>
            <person name="Felfoldi T."/>
        </authorList>
    </citation>
    <scope>NUCLEOTIDE SEQUENCE</scope>
    <source>
        <strain evidence="2">DSM 111904</strain>
    </source>
</reference>
<dbReference type="RefSeq" id="WP_241350165.1">
    <property type="nucleotide sequence ID" value="NZ_JAKZGP010000108.1"/>
</dbReference>
<keyword evidence="1" id="KW-0472">Membrane</keyword>
<dbReference type="Proteomes" id="UP001165489">
    <property type="component" value="Unassembled WGS sequence"/>
</dbReference>
<evidence type="ECO:0000313" key="2">
    <source>
        <dbReference type="EMBL" id="MCH7411739.1"/>
    </source>
</evidence>
<keyword evidence="3" id="KW-1185">Reference proteome</keyword>
<name>A0ABS9V5P6_9BACT</name>
<comment type="caution">
    <text evidence="2">The sequence shown here is derived from an EMBL/GenBank/DDBJ whole genome shotgun (WGS) entry which is preliminary data.</text>
</comment>
<evidence type="ECO:0000313" key="3">
    <source>
        <dbReference type="Proteomes" id="UP001165489"/>
    </source>
</evidence>
<feature type="transmembrane region" description="Helical" evidence="1">
    <location>
        <begin position="96"/>
        <end position="118"/>
    </location>
</feature>
<proteinExistence type="predicted"/>
<feature type="transmembrane region" description="Helical" evidence="1">
    <location>
        <begin position="190"/>
        <end position="207"/>
    </location>
</feature>
<feature type="transmembrane region" description="Helical" evidence="1">
    <location>
        <begin position="65"/>
        <end position="84"/>
    </location>
</feature>
<evidence type="ECO:0000256" key="1">
    <source>
        <dbReference type="SAM" id="Phobius"/>
    </source>
</evidence>
<feature type="transmembrane region" description="Helical" evidence="1">
    <location>
        <begin position="41"/>
        <end position="59"/>
    </location>
</feature>
<evidence type="ECO:0008006" key="4">
    <source>
        <dbReference type="Google" id="ProtNLM"/>
    </source>
</evidence>
<gene>
    <name evidence="2" type="ORF">MM239_20295</name>
</gene>